<evidence type="ECO:0000259" key="1">
    <source>
        <dbReference type="Pfam" id="PF13966"/>
    </source>
</evidence>
<evidence type="ECO:0000313" key="3">
    <source>
        <dbReference type="Proteomes" id="UP000604825"/>
    </source>
</evidence>
<gene>
    <name evidence="2" type="ORF">NCGR_LOCUS20592</name>
</gene>
<dbReference type="Proteomes" id="UP000604825">
    <property type="component" value="Unassembled WGS sequence"/>
</dbReference>
<feature type="domain" description="Reverse transcriptase zinc-binding" evidence="1">
    <location>
        <begin position="99"/>
        <end position="193"/>
    </location>
</feature>
<proteinExistence type="predicted"/>
<name>A0A811NS95_9POAL</name>
<sequence>MAGKEILQKGMIRRIEDGGSTNIWQDRWIPMHFDARPLTPRADQEIDLVSDLLTESGHWNEELIRESFIPVDARAILRLPVRQQGEDWWAWEPEKHGVYSVKSAYRKLATEHTQGDTLQPQASGDISWQRIWGLDVPPKVKVFWGRVLHEFLPAKAILHHRHIEPLAFCDLCGAEQETIKHVLMDCTVAKLFWHEVKALTGAKLPKMHTQFWASDILRPEFCTDKERGLFIIGMYALWSQRNQRRHGENVPPIRVAVNWAVDLAHDLWQITQEKKPVKPVTVRQNWRPPPSGWCKCNVDAAFDANAGQGATAVVLRSDDGSFGGGRARWYPH</sequence>
<dbReference type="OrthoDB" id="686325at2759"/>
<dbReference type="Pfam" id="PF13966">
    <property type="entry name" value="zf-RVT"/>
    <property type="match status" value="1"/>
</dbReference>
<dbReference type="PANTHER" id="PTHR36617">
    <property type="entry name" value="PROTEIN, PUTATIVE-RELATED"/>
    <property type="match status" value="1"/>
</dbReference>
<dbReference type="AlphaFoldDB" id="A0A811NS95"/>
<dbReference type="EMBL" id="CAJGYO010000005">
    <property type="protein sequence ID" value="CAD6230202.1"/>
    <property type="molecule type" value="Genomic_DNA"/>
</dbReference>
<evidence type="ECO:0000313" key="2">
    <source>
        <dbReference type="EMBL" id="CAD6230202.1"/>
    </source>
</evidence>
<dbReference type="PANTHER" id="PTHR36617:SF5">
    <property type="entry name" value="OS05G0421675 PROTEIN"/>
    <property type="match status" value="1"/>
</dbReference>
<reference evidence="2" key="1">
    <citation type="submission" date="2020-10" db="EMBL/GenBank/DDBJ databases">
        <authorList>
            <person name="Han B."/>
            <person name="Lu T."/>
            <person name="Zhao Q."/>
            <person name="Huang X."/>
            <person name="Zhao Y."/>
        </authorList>
    </citation>
    <scope>NUCLEOTIDE SEQUENCE</scope>
</reference>
<protein>
    <recommendedName>
        <fullName evidence="1">Reverse transcriptase zinc-binding domain-containing protein</fullName>
    </recommendedName>
</protein>
<keyword evidence="3" id="KW-1185">Reference proteome</keyword>
<organism evidence="2 3">
    <name type="scientific">Miscanthus lutarioriparius</name>
    <dbReference type="NCBI Taxonomy" id="422564"/>
    <lineage>
        <taxon>Eukaryota</taxon>
        <taxon>Viridiplantae</taxon>
        <taxon>Streptophyta</taxon>
        <taxon>Embryophyta</taxon>
        <taxon>Tracheophyta</taxon>
        <taxon>Spermatophyta</taxon>
        <taxon>Magnoliopsida</taxon>
        <taxon>Liliopsida</taxon>
        <taxon>Poales</taxon>
        <taxon>Poaceae</taxon>
        <taxon>PACMAD clade</taxon>
        <taxon>Panicoideae</taxon>
        <taxon>Andropogonodae</taxon>
        <taxon>Andropogoneae</taxon>
        <taxon>Saccharinae</taxon>
        <taxon>Miscanthus</taxon>
    </lineage>
</organism>
<accession>A0A811NS95</accession>
<comment type="caution">
    <text evidence="2">The sequence shown here is derived from an EMBL/GenBank/DDBJ whole genome shotgun (WGS) entry which is preliminary data.</text>
</comment>
<dbReference type="InterPro" id="IPR026960">
    <property type="entry name" value="RVT-Znf"/>
</dbReference>